<feature type="signal peptide" evidence="1">
    <location>
        <begin position="1"/>
        <end position="22"/>
    </location>
</feature>
<dbReference type="InterPro" id="IPR039563">
    <property type="entry name" value="Peptidase_C39_single_dom"/>
</dbReference>
<name>A0A853C6Z4_9ACTN</name>
<evidence type="ECO:0000256" key="1">
    <source>
        <dbReference type="SAM" id="SignalP"/>
    </source>
</evidence>
<feature type="domain" description="Peptidase C39-like" evidence="2">
    <location>
        <begin position="230"/>
        <end position="382"/>
    </location>
</feature>
<dbReference type="InterPro" id="IPR039564">
    <property type="entry name" value="Peptidase_C39-like"/>
</dbReference>
<dbReference type="Gene3D" id="3.90.70.10">
    <property type="entry name" value="Cysteine proteinases"/>
    <property type="match status" value="1"/>
</dbReference>
<organism evidence="3 4">
    <name type="scientific">Nocardioides thalensis</name>
    <dbReference type="NCBI Taxonomy" id="1914755"/>
    <lineage>
        <taxon>Bacteria</taxon>
        <taxon>Bacillati</taxon>
        <taxon>Actinomycetota</taxon>
        <taxon>Actinomycetes</taxon>
        <taxon>Propionibacteriales</taxon>
        <taxon>Nocardioidaceae</taxon>
        <taxon>Nocardioides</taxon>
    </lineage>
</organism>
<dbReference type="Pfam" id="PF13529">
    <property type="entry name" value="Peptidase_C39_2"/>
    <property type="match status" value="1"/>
</dbReference>
<dbReference type="AlphaFoldDB" id="A0A853C6Z4"/>
<evidence type="ECO:0000313" key="3">
    <source>
        <dbReference type="EMBL" id="NYJ02786.1"/>
    </source>
</evidence>
<proteinExistence type="predicted"/>
<reference evidence="3 4" key="1">
    <citation type="submission" date="2020-07" db="EMBL/GenBank/DDBJ databases">
        <title>Sequencing the genomes of 1000 actinobacteria strains.</title>
        <authorList>
            <person name="Klenk H.-P."/>
        </authorList>
    </citation>
    <scope>NUCLEOTIDE SEQUENCE [LARGE SCALE GENOMIC DNA]</scope>
    <source>
        <strain evidence="3 4">DSM 103833</strain>
    </source>
</reference>
<evidence type="ECO:0000313" key="4">
    <source>
        <dbReference type="Proteomes" id="UP000530424"/>
    </source>
</evidence>
<accession>A0A853C6Z4</accession>
<dbReference type="EMBL" id="JACCFP010000001">
    <property type="protein sequence ID" value="NYJ02786.1"/>
    <property type="molecule type" value="Genomic_DNA"/>
</dbReference>
<sequence>MRRVALPLLLSAALAAPAPAMAEPDPGRPGDGGGATVVLRADHAAVGTDDRHIRLRAWDTSEQWRQGSLSGVKVREGRVVFDRAAATVTHAGRPYDRAQWTSPWASPGFAFDELIASWSALTNGNAFVEISVRGKGGGDTTSWDLLARWKSGHKHLERHSGADQPDDGTSVNVDTWVTGGLTSYQLRVSLLRRTGTTAKPSADLATAMASRIPASAGPTSEPGVAGGTVLAVPRFSQMTHEGHYPEWGGGGEAWCSPTSTSMVLGYYDALPDPQRYSWVPDDHVAPFVDHAARSTYDFAYDGTGNWPFNTAYAAPLAGKGFVTRLRSLREAEKLVKAGIPVVASIAFGPGELDGAPIGSSNGHLLVIVGFQEDGDVVVNDPAAATRKGVRRVYQRGQLERVWLEASGGLSYLIHDAEHPLPSPGKHSNW</sequence>
<keyword evidence="1" id="KW-0732">Signal</keyword>
<gene>
    <name evidence="3" type="ORF">HNR19_003484</name>
</gene>
<dbReference type="CDD" id="cd02549">
    <property type="entry name" value="Peptidase_C39A"/>
    <property type="match status" value="1"/>
</dbReference>
<comment type="caution">
    <text evidence="3">The sequence shown here is derived from an EMBL/GenBank/DDBJ whole genome shotgun (WGS) entry which is preliminary data.</text>
</comment>
<feature type="chain" id="PRO_5032624937" description="Peptidase C39-like domain-containing protein" evidence="1">
    <location>
        <begin position="23"/>
        <end position="429"/>
    </location>
</feature>
<protein>
    <recommendedName>
        <fullName evidence="2">Peptidase C39-like domain-containing protein</fullName>
    </recommendedName>
</protein>
<dbReference type="RefSeq" id="WP_179669106.1">
    <property type="nucleotide sequence ID" value="NZ_JACCFP010000001.1"/>
</dbReference>
<dbReference type="Proteomes" id="UP000530424">
    <property type="component" value="Unassembled WGS sequence"/>
</dbReference>
<keyword evidence="4" id="KW-1185">Reference proteome</keyword>
<evidence type="ECO:0000259" key="2">
    <source>
        <dbReference type="Pfam" id="PF13529"/>
    </source>
</evidence>